<dbReference type="CDD" id="cd20625">
    <property type="entry name" value="CYP164-like"/>
    <property type="match status" value="1"/>
</dbReference>
<dbReference type="PANTHER" id="PTHR46696">
    <property type="entry name" value="P450, PUTATIVE (EUROFUNG)-RELATED"/>
    <property type="match status" value="1"/>
</dbReference>
<dbReference type="InterPro" id="IPR001128">
    <property type="entry name" value="Cyt_P450"/>
</dbReference>
<evidence type="ECO:0000256" key="1">
    <source>
        <dbReference type="ARBA" id="ARBA00010617"/>
    </source>
</evidence>
<evidence type="ECO:0000313" key="4">
    <source>
        <dbReference type="Proteomes" id="UP000812013"/>
    </source>
</evidence>
<feature type="compositionally biased region" description="Basic and acidic residues" evidence="2">
    <location>
        <begin position="52"/>
        <end position="62"/>
    </location>
</feature>
<feature type="region of interest" description="Disordered" evidence="2">
    <location>
        <begin position="131"/>
        <end position="156"/>
    </location>
</feature>
<dbReference type="Gene3D" id="1.10.630.10">
    <property type="entry name" value="Cytochrome P450"/>
    <property type="match status" value="1"/>
</dbReference>
<proteinExistence type="inferred from homology"/>
<gene>
    <name evidence="3" type="ORF">GPJ59_12855</name>
</gene>
<dbReference type="SUPFAM" id="SSF48264">
    <property type="entry name" value="Cytochrome P450"/>
    <property type="match status" value="1"/>
</dbReference>
<dbReference type="InterPro" id="IPR002397">
    <property type="entry name" value="Cyt_P450_B"/>
</dbReference>
<protein>
    <submittedName>
        <fullName evidence="3">Cytochrome P450</fullName>
    </submittedName>
</protein>
<evidence type="ECO:0000256" key="2">
    <source>
        <dbReference type="SAM" id="MobiDB-lite"/>
    </source>
</evidence>
<reference evidence="3 4" key="1">
    <citation type="submission" date="2019-12" db="EMBL/GenBank/DDBJ databases">
        <title>Genome sequence of Streptomyces bambusae.</title>
        <authorList>
            <person name="Bansal K."/>
            <person name="Choksket S."/>
            <person name="Korpole S."/>
            <person name="Patil P.B."/>
        </authorList>
    </citation>
    <scope>NUCLEOTIDE SEQUENCE [LARGE SCALE GENOMIC DNA]</scope>
    <source>
        <strain evidence="3 4">SK60</strain>
    </source>
</reference>
<dbReference type="PANTHER" id="PTHR46696:SF1">
    <property type="entry name" value="CYTOCHROME P450 YJIB-RELATED"/>
    <property type="match status" value="1"/>
</dbReference>
<feature type="compositionally biased region" description="Gly residues" evidence="2">
    <location>
        <begin position="141"/>
        <end position="156"/>
    </location>
</feature>
<sequence length="434" mass="47850">MKQGILTDILDHANRANPYPLYEELRKTPVYHDGEGPYVVSTYHEIHGLLHDPRLSSEERNRTAGGADPLAGEEEAEGATLPPSFLKLDPPEHDRLRRLTNRPFGPPHSPHRIESMRGNLDETVKNLIDDIANGTSRNGSSGNGSSGNGTSGNGAGTGRIDIVDQFSYPFPVTMICRLLGVPREDEARFHVWADTLASSLDPDPSADPAERAKVTQDARMELGMYLAGLIEERRKDPRDDMLSQLAAGQGDDSMSTMELLSTAALLLIAGHETTVNLITNGMLTLLRNPDELQRLRAEPGLAVPMVEELLRFEPPVQMLPQRTPLVDIEVHGVTIPKGAPMWLMLASGNRDPQRFENPDHFDPDRRDVQHLGLGSGIHSCFGAPLARLEAQKALSELARRLENPRLLEDPPPYRQNAVLRGPRHLMIACDGIRP</sequence>
<name>A0ABS6Z4R7_9ACTN</name>
<evidence type="ECO:0000313" key="3">
    <source>
        <dbReference type="EMBL" id="MBW5482749.1"/>
    </source>
</evidence>
<dbReference type="InterPro" id="IPR036396">
    <property type="entry name" value="Cyt_P450_sf"/>
</dbReference>
<dbReference type="PRINTS" id="PR00359">
    <property type="entry name" value="BP450"/>
</dbReference>
<organism evidence="3 4">
    <name type="scientific">Streptomyces bambusae</name>
    <dbReference type="NCBI Taxonomy" id="1550616"/>
    <lineage>
        <taxon>Bacteria</taxon>
        <taxon>Bacillati</taxon>
        <taxon>Actinomycetota</taxon>
        <taxon>Actinomycetes</taxon>
        <taxon>Kitasatosporales</taxon>
        <taxon>Streptomycetaceae</taxon>
        <taxon>Streptomyces</taxon>
    </lineage>
</organism>
<dbReference type="Pfam" id="PF00067">
    <property type="entry name" value="p450"/>
    <property type="match status" value="1"/>
</dbReference>
<dbReference type="Proteomes" id="UP000812013">
    <property type="component" value="Unassembled WGS sequence"/>
</dbReference>
<comment type="similarity">
    <text evidence="1">Belongs to the cytochrome P450 family.</text>
</comment>
<dbReference type="PRINTS" id="PR00385">
    <property type="entry name" value="P450"/>
</dbReference>
<keyword evidence="4" id="KW-1185">Reference proteome</keyword>
<accession>A0ABS6Z4R7</accession>
<dbReference type="EMBL" id="WTFF01000072">
    <property type="protein sequence ID" value="MBW5482749.1"/>
    <property type="molecule type" value="Genomic_DNA"/>
</dbReference>
<comment type="caution">
    <text evidence="3">The sequence shown here is derived from an EMBL/GenBank/DDBJ whole genome shotgun (WGS) entry which is preliminary data.</text>
</comment>
<feature type="region of interest" description="Disordered" evidence="2">
    <location>
        <begin position="52"/>
        <end position="118"/>
    </location>
</feature>
<dbReference type="RefSeq" id="WP_219667221.1">
    <property type="nucleotide sequence ID" value="NZ_WTFF01000072.1"/>
</dbReference>